<dbReference type="EMBL" id="KN399602">
    <property type="protein sequence ID" value="KHG13441.1"/>
    <property type="molecule type" value="Genomic_DNA"/>
</dbReference>
<dbReference type="AlphaFoldDB" id="A0A0B0NQT7"/>
<dbReference type="PANTHER" id="PTHR36000">
    <property type="entry name" value="DEFECTIVE 1273 PROTEIN, PUTATIVE-RELATED"/>
    <property type="match status" value="1"/>
</dbReference>
<keyword evidence="1" id="KW-1133">Transmembrane helix</keyword>
<feature type="transmembrane region" description="Helical" evidence="1">
    <location>
        <begin position="114"/>
        <end position="139"/>
    </location>
</feature>
<evidence type="ECO:0000313" key="2">
    <source>
        <dbReference type="EMBL" id="KHG13441.1"/>
    </source>
</evidence>
<name>A0A0B0NQT7_GOSAR</name>
<protein>
    <submittedName>
        <fullName evidence="2">Uncharacterized protein</fullName>
    </submittedName>
</protein>
<sequence>MATIAACSSHLLSASTHFHGFPKTYLKIHSPFLHKLKDSTQYLEAHKCGLSMKQNQVILNTKPSICSAINMATGESGDPEKVNFDNIKEKARRLWDSSPQPVKRFPWNRALENFVQLILDLTLAVVKYLSVPVLAVSSLSEMSYCAHQRKLTIIPVPLLLGFVLAGFLKETALELSPLLKDAEVPWHLIAIAIFFTLVKLPGPYYPYWGRIFIPHIANGALFRTLWFMFLWYRRSKISGAELPNSLLSLAVSNDNLCQVDCILCLRNRPGQAAWENISELEKASTNLTGW</sequence>
<evidence type="ECO:0000313" key="3">
    <source>
        <dbReference type="Proteomes" id="UP000032142"/>
    </source>
</evidence>
<proteinExistence type="predicted"/>
<feature type="transmembrane region" description="Helical" evidence="1">
    <location>
        <begin position="151"/>
        <end position="168"/>
    </location>
</feature>
<keyword evidence="3" id="KW-1185">Reference proteome</keyword>
<dbReference type="PANTHER" id="PTHR36000:SF2">
    <property type="entry name" value="DEFECTIVE 1273 PROTEIN, PUTATIVE-RELATED"/>
    <property type="match status" value="1"/>
</dbReference>
<reference evidence="3" key="1">
    <citation type="submission" date="2014-09" db="EMBL/GenBank/DDBJ databases">
        <authorList>
            <person name="Mudge J."/>
            <person name="Ramaraj T."/>
            <person name="Lindquist I.E."/>
            <person name="Bharti A.K."/>
            <person name="Sundararajan A."/>
            <person name="Cameron C.T."/>
            <person name="Woodward J.E."/>
            <person name="May G.D."/>
            <person name="Brubaker C."/>
            <person name="Broadhvest J."/>
            <person name="Wilkins T.A."/>
        </authorList>
    </citation>
    <scope>NUCLEOTIDE SEQUENCE</scope>
    <source>
        <strain evidence="3">cv. AKA8401</strain>
    </source>
</reference>
<keyword evidence="1" id="KW-0472">Membrane</keyword>
<evidence type="ECO:0000256" key="1">
    <source>
        <dbReference type="SAM" id="Phobius"/>
    </source>
</evidence>
<feature type="transmembrane region" description="Helical" evidence="1">
    <location>
        <begin position="212"/>
        <end position="232"/>
    </location>
</feature>
<keyword evidence="1" id="KW-0812">Transmembrane</keyword>
<gene>
    <name evidence="2" type="ORF">F383_06081</name>
</gene>
<organism evidence="2 3">
    <name type="scientific">Gossypium arboreum</name>
    <name type="common">Tree cotton</name>
    <name type="synonym">Gossypium nanking</name>
    <dbReference type="NCBI Taxonomy" id="29729"/>
    <lineage>
        <taxon>Eukaryota</taxon>
        <taxon>Viridiplantae</taxon>
        <taxon>Streptophyta</taxon>
        <taxon>Embryophyta</taxon>
        <taxon>Tracheophyta</taxon>
        <taxon>Spermatophyta</taxon>
        <taxon>Magnoliopsida</taxon>
        <taxon>eudicotyledons</taxon>
        <taxon>Gunneridae</taxon>
        <taxon>Pentapetalae</taxon>
        <taxon>rosids</taxon>
        <taxon>malvids</taxon>
        <taxon>Malvales</taxon>
        <taxon>Malvaceae</taxon>
        <taxon>Malvoideae</taxon>
        <taxon>Gossypium</taxon>
    </lineage>
</organism>
<dbReference type="Proteomes" id="UP000032142">
    <property type="component" value="Unassembled WGS sequence"/>
</dbReference>
<accession>A0A0B0NQT7</accession>
<feature type="transmembrane region" description="Helical" evidence="1">
    <location>
        <begin position="184"/>
        <end position="200"/>
    </location>
</feature>